<dbReference type="AlphaFoldDB" id="A0ABD6AXM2"/>
<sequence>MALSRPATVLLCLTLVLAGCGAGPGSNATTDGETVDGAGTVTGGTSGGSATTGQNDTVDGGDATGTTEASVGANGSTENGTTENGTVDATALAARHERTIREAGSVTVVVDATTETDQVRSSVTTTARLDLANDTNYQRSDSERSLVGNASNATASANASAADDSTEQSVELYTADDTTYLRVAGPGGDPQYEVLNGSQGGAAFAASADQFVTLQGAFDVVDATTWTESATDTEGATTYTASGPEALDTDALFRQNGSEAGGAAPGENASDATDSPAFDPNVSAYEATLVVSESGVVERFAYTLTVDIGGRTTTLARSYEVRDVGETSVEAPDWLPAARQQAGGESAGNQTGTAAV</sequence>
<evidence type="ECO:0000313" key="3">
    <source>
        <dbReference type="Proteomes" id="UP001597187"/>
    </source>
</evidence>
<keyword evidence="3" id="KW-1185">Reference proteome</keyword>
<gene>
    <name evidence="2" type="ORF">ACFSBT_15365</name>
</gene>
<protein>
    <submittedName>
        <fullName evidence="2">Uncharacterized protein</fullName>
    </submittedName>
</protein>
<dbReference type="Proteomes" id="UP001597187">
    <property type="component" value="Unassembled WGS sequence"/>
</dbReference>
<evidence type="ECO:0000256" key="1">
    <source>
        <dbReference type="SAM" id="MobiDB-lite"/>
    </source>
</evidence>
<dbReference type="PROSITE" id="PS51257">
    <property type="entry name" value="PROKAR_LIPOPROTEIN"/>
    <property type="match status" value="1"/>
</dbReference>
<reference evidence="2 3" key="1">
    <citation type="journal article" date="2019" name="Int. J. Syst. Evol. Microbiol.">
        <title>The Global Catalogue of Microorganisms (GCM) 10K type strain sequencing project: providing services to taxonomists for standard genome sequencing and annotation.</title>
        <authorList>
            <consortium name="The Broad Institute Genomics Platform"/>
            <consortium name="The Broad Institute Genome Sequencing Center for Infectious Disease"/>
            <person name="Wu L."/>
            <person name="Ma J."/>
        </authorList>
    </citation>
    <scope>NUCLEOTIDE SEQUENCE [LARGE SCALE GENOMIC DNA]</scope>
    <source>
        <strain evidence="2 3">CGMCC 1.12563</strain>
    </source>
</reference>
<feature type="compositionally biased region" description="Low complexity" evidence="1">
    <location>
        <begin position="77"/>
        <end position="86"/>
    </location>
</feature>
<proteinExistence type="predicted"/>
<feature type="compositionally biased region" description="Low complexity" evidence="1">
    <location>
        <begin position="48"/>
        <end position="67"/>
    </location>
</feature>
<dbReference type="InterPro" id="IPR055959">
    <property type="entry name" value="DUF7537"/>
</dbReference>
<dbReference type="EMBL" id="JBHUDC010000008">
    <property type="protein sequence ID" value="MFD1514658.1"/>
    <property type="molecule type" value="Genomic_DNA"/>
</dbReference>
<feature type="region of interest" description="Disordered" evidence="1">
    <location>
        <begin position="25"/>
        <end position="86"/>
    </location>
</feature>
<dbReference type="Pfam" id="PF24381">
    <property type="entry name" value="DUF7537"/>
    <property type="match status" value="1"/>
</dbReference>
<feature type="region of interest" description="Disordered" evidence="1">
    <location>
        <begin position="256"/>
        <end position="278"/>
    </location>
</feature>
<feature type="compositionally biased region" description="Low complexity" evidence="1">
    <location>
        <begin position="29"/>
        <end position="39"/>
    </location>
</feature>
<organism evidence="2 3">
    <name type="scientific">Halomarina rubra</name>
    <dbReference type="NCBI Taxonomy" id="2071873"/>
    <lineage>
        <taxon>Archaea</taxon>
        <taxon>Methanobacteriati</taxon>
        <taxon>Methanobacteriota</taxon>
        <taxon>Stenosarchaea group</taxon>
        <taxon>Halobacteria</taxon>
        <taxon>Halobacteriales</taxon>
        <taxon>Natronomonadaceae</taxon>
        <taxon>Halomarina</taxon>
    </lineage>
</organism>
<dbReference type="RefSeq" id="WP_250874600.1">
    <property type="nucleotide sequence ID" value="NZ_JALXFV010000008.1"/>
</dbReference>
<name>A0ABD6AXM2_9EURY</name>
<evidence type="ECO:0000313" key="2">
    <source>
        <dbReference type="EMBL" id="MFD1514658.1"/>
    </source>
</evidence>
<accession>A0ABD6AXM2</accession>
<comment type="caution">
    <text evidence="2">The sequence shown here is derived from an EMBL/GenBank/DDBJ whole genome shotgun (WGS) entry which is preliminary data.</text>
</comment>